<evidence type="ECO:0000259" key="6">
    <source>
        <dbReference type="Pfam" id="PF01625"/>
    </source>
</evidence>
<dbReference type="EC" id="1.8.4.11" evidence="2"/>
<dbReference type="GO" id="GO:0005737">
    <property type="term" value="C:cytoplasm"/>
    <property type="evidence" value="ECO:0007669"/>
    <property type="project" value="TreeGrafter"/>
</dbReference>
<evidence type="ECO:0000256" key="5">
    <source>
        <dbReference type="ARBA" id="ARBA00048782"/>
    </source>
</evidence>
<protein>
    <recommendedName>
        <fullName evidence="2">peptide-methionine (S)-S-oxide reductase</fullName>
        <ecNumber evidence="2">1.8.4.11</ecNumber>
    </recommendedName>
</protein>
<comment type="caution">
    <text evidence="7">The sequence shown here is derived from an EMBL/GenBank/DDBJ whole genome shotgun (WGS) entry which is preliminary data.</text>
</comment>
<dbReference type="Pfam" id="PF01625">
    <property type="entry name" value="PMSR"/>
    <property type="match status" value="1"/>
</dbReference>
<feature type="domain" description="Peptide methionine sulphoxide reductase MsrA" evidence="6">
    <location>
        <begin position="55"/>
        <end position="207"/>
    </location>
</feature>
<dbReference type="FunFam" id="3.30.1060.10:FF:000001">
    <property type="entry name" value="Peptide methionine sulfoxide reductase MsrA"/>
    <property type="match status" value="1"/>
</dbReference>
<dbReference type="HAMAP" id="MF_01401">
    <property type="entry name" value="MsrA"/>
    <property type="match status" value="1"/>
</dbReference>
<gene>
    <name evidence="7" type="ORF">B1B_00558</name>
</gene>
<proteinExistence type="inferred from homology"/>
<dbReference type="GO" id="GO:0008113">
    <property type="term" value="F:peptide-methionine (S)-S-oxide reductase activity"/>
    <property type="evidence" value="ECO:0007669"/>
    <property type="project" value="UniProtKB-EC"/>
</dbReference>
<evidence type="ECO:0000256" key="2">
    <source>
        <dbReference type="ARBA" id="ARBA00012502"/>
    </source>
</evidence>
<dbReference type="InterPro" id="IPR036509">
    <property type="entry name" value="Met_Sox_Rdtase_MsrA_sf"/>
</dbReference>
<evidence type="ECO:0000313" key="7">
    <source>
        <dbReference type="EMBL" id="EQD78736.1"/>
    </source>
</evidence>
<keyword evidence="3" id="KW-0560">Oxidoreductase</keyword>
<dbReference type="PANTHER" id="PTHR42799:SF2">
    <property type="entry name" value="MITOCHONDRIAL PEPTIDE METHIONINE SULFOXIDE REDUCTASE"/>
    <property type="match status" value="1"/>
</dbReference>
<dbReference type="InterPro" id="IPR002569">
    <property type="entry name" value="Met_Sox_Rdtase_MsrA_dom"/>
</dbReference>
<sequence>MRLLEDVMLGIGAWKQRLPSPEQALPGRAQALPLADRHAVLGHALTALPPGMREVIFALGCFWGAERAFWSLPGVHTTAAGYSGGHTPHPTYREVCSGQTAHAEAVRVVYEPGVISIETLLKVFWECHDPTQGMRQGNDIGTQYRSAIYACDVQQLAVAAASRAAYQRALSAAGQGTISTEIAMAGAFYYAEDEHQQYLAKHPDGYCGLAGTGVACPLGLGVVATG</sequence>
<evidence type="ECO:0000256" key="4">
    <source>
        <dbReference type="ARBA" id="ARBA00047806"/>
    </source>
</evidence>
<reference evidence="7" key="2">
    <citation type="journal article" date="2014" name="ISME J.">
        <title>Microbial stratification in low pH oxic and suboxic macroscopic growths along an acid mine drainage.</title>
        <authorList>
            <person name="Mendez-Garcia C."/>
            <person name="Mesa V."/>
            <person name="Sprenger R.R."/>
            <person name="Richter M."/>
            <person name="Diez M.S."/>
            <person name="Solano J."/>
            <person name="Bargiela R."/>
            <person name="Golyshina O.V."/>
            <person name="Manteca A."/>
            <person name="Ramos J.L."/>
            <person name="Gallego J.R."/>
            <person name="Llorente I."/>
            <person name="Martins Dos Santos V.A."/>
            <person name="Jensen O.N."/>
            <person name="Pelaez A.I."/>
            <person name="Sanchez J."/>
            <person name="Ferrer M."/>
        </authorList>
    </citation>
    <scope>NUCLEOTIDE SEQUENCE</scope>
</reference>
<comment type="catalytic activity">
    <reaction evidence="4">
        <text>L-methionyl-[protein] + [thioredoxin]-disulfide + H2O = L-methionyl-(S)-S-oxide-[protein] + [thioredoxin]-dithiol</text>
        <dbReference type="Rhea" id="RHEA:14217"/>
        <dbReference type="Rhea" id="RHEA-COMP:10698"/>
        <dbReference type="Rhea" id="RHEA-COMP:10700"/>
        <dbReference type="Rhea" id="RHEA-COMP:12313"/>
        <dbReference type="Rhea" id="RHEA-COMP:12315"/>
        <dbReference type="ChEBI" id="CHEBI:15377"/>
        <dbReference type="ChEBI" id="CHEBI:16044"/>
        <dbReference type="ChEBI" id="CHEBI:29950"/>
        <dbReference type="ChEBI" id="CHEBI:44120"/>
        <dbReference type="ChEBI" id="CHEBI:50058"/>
        <dbReference type="EC" id="1.8.4.11"/>
    </reaction>
</comment>
<evidence type="ECO:0000256" key="3">
    <source>
        <dbReference type="ARBA" id="ARBA00023002"/>
    </source>
</evidence>
<dbReference type="NCBIfam" id="TIGR00401">
    <property type="entry name" value="msrA"/>
    <property type="match status" value="1"/>
</dbReference>
<organism evidence="7">
    <name type="scientific">mine drainage metagenome</name>
    <dbReference type="NCBI Taxonomy" id="410659"/>
    <lineage>
        <taxon>unclassified sequences</taxon>
        <taxon>metagenomes</taxon>
        <taxon>ecological metagenomes</taxon>
    </lineage>
</organism>
<dbReference type="InterPro" id="IPR050162">
    <property type="entry name" value="MsrA_MetSO_reductase"/>
</dbReference>
<dbReference type="Gene3D" id="3.30.1060.10">
    <property type="entry name" value="Peptide methionine sulphoxide reductase MsrA"/>
    <property type="match status" value="1"/>
</dbReference>
<dbReference type="GO" id="GO:0034599">
    <property type="term" value="P:cellular response to oxidative stress"/>
    <property type="evidence" value="ECO:0007669"/>
    <property type="project" value="TreeGrafter"/>
</dbReference>
<comment type="catalytic activity">
    <reaction evidence="5">
        <text>[thioredoxin]-disulfide + L-methionine + H2O = L-methionine (S)-S-oxide + [thioredoxin]-dithiol</text>
        <dbReference type="Rhea" id="RHEA:19993"/>
        <dbReference type="Rhea" id="RHEA-COMP:10698"/>
        <dbReference type="Rhea" id="RHEA-COMP:10700"/>
        <dbReference type="ChEBI" id="CHEBI:15377"/>
        <dbReference type="ChEBI" id="CHEBI:29950"/>
        <dbReference type="ChEBI" id="CHEBI:50058"/>
        <dbReference type="ChEBI" id="CHEBI:57844"/>
        <dbReference type="ChEBI" id="CHEBI:58772"/>
        <dbReference type="EC" id="1.8.4.11"/>
    </reaction>
</comment>
<dbReference type="PANTHER" id="PTHR42799">
    <property type="entry name" value="MITOCHONDRIAL PEPTIDE METHIONINE SULFOXIDE REDUCTASE"/>
    <property type="match status" value="1"/>
</dbReference>
<name>T1BZR9_9ZZZZ</name>
<accession>T1BZR9</accession>
<evidence type="ECO:0000256" key="1">
    <source>
        <dbReference type="ARBA" id="ARBA00005591"/>
    </source>
</evidence>
<reference evidence="7" key="1">
    <citation type="submission" date="2013-08" db="EMBL/GenBank/DDBJ databases">
        <authorList>
            <person name="Mendez C."/>
            <person name="Richter M."/>
            <person name="Ferrer M."/>
            <person name="Sanchez J."/>
        </authorList>
    </citation>
    <scope>NUCLEOTIDE SEQUENCE</scope>
</reference>
<dbReference type="AlphaFoldDB" id="T1BZR9"/>
<comment type="similarity">
    <text evidence="1">Belongs to the MsrA Met sulfoxide reductase family.</text>
</comment>
<dbReference type="SUPFAM" id="SSF55068">
    <property type="entry name" value="Peptide methionine sulfoxide reductase"/>
    <property type="match status" value="1"/>
</dbReference>
<dbReference type="EMBL" id="AUZY01000429">
    <property type="protein sequence ID" value="EQD78736.1"/>
    <property type="molecule type" value="Genomic_DNA"/>
</dbReference>